<dbReference type="KEGG" id="puo:RZN69_12445"/>
<comment type="subcellular location">
    <subcellularLocation>
        <location evidence="1">Membrane</location>
        <topology evidence="1">Multi-pass membrane protein</topology>
    </subcellularLocation>
</comment>
<dbReference type="PANTHER" id="PTHR19432">
    <property type="entry name" value="SUGAR TRANSPORTER"/>
    <property type="match status" value="1"/>
</dbReference>
<reference evidence="8 9" key="1">
    <citation type="submission" date="2023-10" db="EMBL/GenBank/DDBJ databases">
        <title>Rubellicoccus peritrichatus gen. nov., sp. nov., isolated from an algae of coral reef tank.</title>
        <authorList>
            <person name="Luo J."/>
        </authorList>
    </citation>
    <scope>NUCLEOTIDE SEQUENCE [LARGE SCALE GENOMIC DNA]</scope>
    <source>
        <strain evidence="8 9">CR14</strain>
    </source>
</reference>
<evidence type="ECO:0000256" key="5">
    <source>
        <dbReference type="ARBA" id="ARBA00023136"/>
    </source>
</evidence>
<keyword evidence="4 6" id="KW-1133">Transmembrane helix</keyword>
<evidence type="ECO:0000256" key="2">
    <source>
        <dbReference type="ARBA" id="ARBA00022448"/>
    </source>
</evidence>
<evidence type="ECO:0000259" key="7">
    <source>
        <dbReference type="PROSITE" id="PS50850"/>
    </source>
</evidence>
<dbReference type="PANTHER" id="PTHR19432:SF35">
    <property type="entry name" value="SOLUTE CARRIER FAMILY 45 MEMBER 3 ISOFORM X1"/>
    <property type="match status" value="1"/>
</dbReference>
<feature type="transmembrane region" description="Helical" evidence="6">
    <location>
        <begin position="80"/>
        <end position="96"/>
    </location>
</feature>
<dbReference type="Pfam" id="PF07690">
    <property type="entry name" value="MFS_1"/>
    <property type="match status" value="1"/>
</dbReference>
<organism evidence="8 9">
    <name type="scientific">Rubellicoccus peritrichatus</name>
    <dbReference type="NCBI Taxonomy" id="3080537"/>
    <lineage>
        <taxon>Bacteria</taxon>
        <taxon>Pseudomonadati</taxon>
        <taxon>Verrucomicrobiota</taxon>
        <taxon>Opitutia</taxon>
        <taxon>Puniceicoccales</taxon>
        <taxon>Cerasicoccaceae</taxon>
        <taxon>Rubellicoccus</taxon>
    </lineage>
</organism>
<dbReference type="Gene3D" id="1.20.1250.20">
    <property type="entry name" value="MFS general substrate transporter like domains"/>
    <property type="match status" value="1"/>
</dbReference>
<accession>A0AAQ3L5T6</accession>
<dbReference type="InterPro" id="IPR020846">
    <property type="entry name" value="MFS_dom"/>
</dbReference>
<dbReference type="Proteomes" id="UP001304300">
    <property type="component" value="Chromosome"/>
</dbReference>
<evidence type="ECO:0000313" key="9">
    <source>
        <dbReference type="Proteomes" id="UP001304300"/>
    </source>
</evidence>
<evidence type="ECO:0000256" key="1">
    <source>
        <dbReference type="ARBA" id="ARBA00004141"/>
    </source>
</evidence>
<dbReference type="GO" id="GO:0022857">
    <property type="term" value="F:transmembrane transporter activity"/>
    <property type="evidence" value="ECO:0007669"/>
    <property type="project" value="InterPro"/>
</dbReference>
<dbReference type="InterPro" id="IPR036259">
    <property type="entry name" value="MFS_trans_sf"/>
</dbReference>
<keyword evidence="9" id="KW-1185">Reference proteome</keyword>
<dbReference type="EMBL" id="CP136920">
    <property type="protein sequence ID" value="WOO39426.1"/>
    <property type="molecule type" value="Genomic_DNA"/>
</dbReference>
<proteinExistence type="predicted"/>
<feature type="transmembrane region" description="Helical" evidence="6">
    <location>
        <begin position="416"/>
        <end position="434"/>
    </location>
</feature>
<protein>
    <submittedName>
        <fullName evidence="8">MFS transporter</fullName>
    </submittedName>
</protein>
<feature type="transmembrane region" description="Helical" evidence="6">
    <location>
        <begin position="140"/>
        <end position="161"/>
    </location>
</feature>
<evidence type="ECO:0000256" key="3">
    <source>
        <dbReference type="ARBA" id="ARBA00022692"/>
    </source>
</evidence>
<feature type="transmembrane region" description="Helical" evidence="6">
    <location>
        <begin position="7"/>
        <end position="27"/>
    </location>
</feature>
<name>A0AAQ3L5T6_9BACT</name>
<dbReference type="PROSITE" id="PS50850">
    <property type="entry name" value="MFS"/>
    <property type="match status" value="1"/>
</dbReference>
<feature type="transmembrane region" description="Helical" evidence="6">
    <location>
        <begin position="47"/>
        <end position="68"/>
    </location>
</feature>
<dbReference type="InterPro" id="IPR011701">
    <property type="entry name" value="MFS"/>
</dbReference>
<dbReference type="AlphaFoldDB" id="A0AAQ3L5T6"/>
<feature type="transmembrane region" description="Helical" evidence="6">
    <location>
        <begin position="324"/>
        <end position="342"/>
    </location>
</feature>
<evidence type="ECO:0000256" key="4">
    <source>
        <dbReference type="ARBA" id="ARBA00022989"/>
    </source>
</evidence>
<evidence type="ECO:0000313" key="8">
    <source>
        <dbReference type="EMBL" id="WOO39426.1"/>
    </source>
</evidence>
<feature type="transmembrane region" description="Helical" evidence="6">
    <location>
        <begin position="245"/>
        <end position="263"/>
    </location>
</feature>
<dbReference type="SUPFAM" id="SSF103473">
    <property type="entry name" value="MFS general substrate transporter"/>
    <property type="match status" value="1"/>
</dbReference>
<keyword evidence="3 6" id="KW-0812">Transmembrane</keyword>
<feature type="transmembrane region" description="Helical" evidence="6">
    <location>
        <begin position="348"/>
        <end position="369"/>
    </location>
</feature>
<feature type="transmembrane region" description="Helical" evidence="6">
    <location>
        <begin position="381"/>
        <end position="404"/>
    </location>
</feature>
<feature type="transmembrane region" description="Helical" evidence="6">
    <location>
        <begin position="181"/>
        <end position="201"/>
    </location>
</feature>
<dbReference type="GO" id="GO:0016020">
    <property type="term" value="C:membrane"/>
    <property type="evidence" value="ECO:0007669"/>
    <property type="project" value="UniProtKB-SubCell"/>
</dbReference>
<evidence type="ECO:0000256" key="6">
    <source>
        <dbReference type="SAM" id="Phobius"/>
    </source>
</evidence>
<feature type="transmembrane region" description="Helical" evidence="6">
    <location>
        <begin position="291"/>
        <end position="312"/>
    </location>
</feature>
<keyword evidence="2" id="KW-0813">Transport</keyword>
<keyword evidence="5 6" id="KW-0472">Membrane</keyword>
<dbReference type="RefSeq" id="WP_317831313.1">
    <property type="nucleotide sequence ID" value="NZ_CP136920.1"/>
</dbReference>
<gene>
    <name evidence="8" type="ORF">RZN69_12445</name>
</gene>
<sequence length="444" mass="48802">MKKPPLSFWQIWNMSFGFFGIQFGWGLQMANMSSIYQYLGAEADKIAFLWLAAPVTGLLVQPIIGYYSDRTWTRLGRRRPYFLFGAIFASLSLILMPNSSAVWMAAGLLWILDASVNISMEPFRAFVGDLLPHEQRKAGFAMQSLFIGLGGVLSSLMPWLLGTVFGVADKTGEGNAIPLAVHLSFYIGSAVFFVAVMYTIFTTKEYPPEDMEAFEREKKETAGVGHAFVEIFRGIGSMPRMMKQLAVVQFFTWFALFCMWIYFVPAVAEHVFHGTPGTGDAPASPEYEEGAYWGGVLFAVYQGVCAVFSFVLIKIGKKFTARDIHTVCLLIGAIGLFSATLITNSMVLILPMILIGVAWASIVSMPYAMLSNALPPDKMGFYMGVFNFFIVLPQIAASLGLGLIMEHFLGGNTMNAIMLGAASMFIAAICVRIIDKDASEGVVQ</sequence>
<feature type="domain" description="Major facilitator superfamily (MFS) profile" evidence="7">
    <location>
        <begin position="10"/>
        <end position="439"/>
    </location>
</feature>